<name>A0A7Z1S3Z8_9VIBR</name>
<protein>
    <submittedName>
        <fullName evidence="1">Uncharacterized protein</fullName>
    </submittedName>
</protein>
<sequence length="112" mass="12213">MNNWSPDMNVLNFLGFDCCIAKRHYANGVIALELIAAETDDNINNDTFPGERICVATTCVSNANLLTNETCIKNYSENTGIEDVLVEAGIIKLIGKSCRTGYVSVPIVEVLI</sequence>
<proteinExistence type="predicted"/>
<dbReference type="AlphaFoldDB" id="A0A7Z1S3Z8"/>
<reference evidence="1" key="1">
    <citation type="submission" date="2016-07" db="EMBL/GenBank/DDBJ databases">
        <authorList>
            <person name="Kauffman K."/>
            <person name="Arevalo P."/>
            <person name="Polz M.F."/>
        </authorList>
    </citation>
    <scope>NUCLEOTIDE SEQUENCE</scope>
    <source>
        <strain evidence="1">10N.222.46.E12</strain>
    </source>
</reference>
<gene>
    <name evidence="1" type="ORF">BCS90_11110</name>
</gene>
<evidence type="ECO:0000313" key="1">
    <source>
        <dbReference type="EMBL" id="PMP31535.1"/>
    </source>
</evidence>
<comment type="caution">
    <text evidence="1">The sequence shown here is derived from an EMBL/GenBank/DDBJ whole genome shotgun (WGS) entry which is preliminary data.</text>
</comment>
<accession>A0A7Z1S3Z8</accession>
<dbReference type="EMBL" id="MDBS01000017">
    <property type="protein sequence ID" value="PMP31535.1"/>
    <property type="molecule type" value="Genomic_DNA"/>
</dbReference>
<organism evidence="1">
    <name type="scientific">Vibrio cyclitrophicus</name>
    <dbReference type="NCBI Taxonomy" id="47951"/>
    <lineage>
        <taxon>Bacteria</taxon>
        <taxon>Pseudomonadati</taxon>
        <taxon>Pseudomonadota</taxon>
        <taxon>Gammaproteobacteria</taxon>
        <taxon>Vibrionales</taxon>
        <taxon>Vibrionaceae</taxon>
        <taxon>Vibrio</taxon>
    </lineage>
</organism>
<reference evidence="1" key="2">
    <citation type="journal article" date="2018" name="Nature">
        <title>A major lineage of non-tailed dsDNA viruses as unrecognized killers of marine bacteria.</title>
        <authorList>
            <person name="Kauffman K.M."/>
            <person name="Hussain F.A."/>
            <person name="Yang J."/>
            <person name="Arevalo P."/>
            <person name="Brown J.M."/>
            <person name="Chang W.K."/>
            <person name="VanInsberghe D."/>
            <person name="Elsherbini J."/>
            <person name="Sharma R.S."/>
            <person name="Cutler M.B."/>
            <person name="Kelly L."/>
            <person name="Polz M.F."/>
        </authorList>
    </citation>
    <scope>NUCLEOTIDE SEQUENCE</scope>
    <source>
        <strain evidence="1">10N.222.46.E12</strain>
    </source>
</reference>